<gene>
    <name evidence="2" type="ORF">UT14_C0011G0005</name>
</gene>
<feature type="transmembrane region" description="Helical" evidence="1">
    <location>
        <begin position="218"/>
        <end position="236"/>
    </location>
</feature>
<proteinExistence type="predicted"/>
<accession>A0A0G0LKB0</accession>
<dbReference type="EMBL" id="LBVR01000011">
    <property type="protein sequence ID" value="KKQ91462.1"/>
    <property type="molecule type" value="Genomic_DNA"/>
</dbReference>
<feature type="transmembrane region" description="Helical" evidence="1">
    <location>
        <begin position="286"/>
        <end position="306"/>
    </location>
</feature>
<keyword evidence="1" id="KW-0472">Membrane</keyword>
<sequence length="528" mass="56422">MRLSNWLSRLNRRDTRIFPKFTIFSKYLIIAISVIAAFYTANSILAQTNILKDKQDAIKTGNNQESWLDEAMGSNIVSSVRLLTGDIPDDVLNGTATSWVPGGALGTTTNLVASVFTPQASGIQYIAQVKDNFLGKPAYAQGTGFVGLQPLLPIWRGFRNVIYLLASIIFIVMGIMIMLRIKISPQAVINIQNAIPQLITTLILVTFSYAIAGLLIDLTYLIQGLTISILFSSLGAPTSLLEPTTTQLAASAISSLFGGNYAAYSLSDLLTNNGFLQTFDLVSRLIPMGLITIIGGVLGGIIGGVFTMNPITAIGIGLISSVLVLLILLIIVFIKLLSLLFGLIKVYINILIKVILAPLEIGLGAFPGSKAGFNTWLWDLIANLLVFPFILLFLLLANIIMEKILAGGLWTPSLMGVAGAAFGGRLIAGLVGIGAFMIAAKLPEMIPQAIFAIKPSPWGAAIGEGMKAGDPRNNFLYKVGKGAAYNKTADSFEAGVGTTFAKARRFAQKTFGPGSEKQIADSIRQQGK</sequence>
<keyword evidence="1" id="KW-1133">Transmembrane helix</keyword>
<evidence type="ECO:0000313" key="2">
    <source>
        <dbReference type="EMBL" id="KKQ91462.1"/>
    </source>
</evidence>
<keyword evidence="1" id="KW-0812">Transmembrane</keyword>
<dbReference type="Proteomes" id="UP000033841">
    <property type="component" value="Unassembled WGS sequence"/>
</dbReference>
<feature type="transmembrane region" description="Helical" evidence="1">
    <location>
        <begin position="380"/>
        <end position="401"/>
    </location>
</feature>
<name>A0A0G0LKB0_9BACT</name>
<feature type="transmembrane region" description="Helical" evidence="1">
    <location>
        <begin position="346"/>
        <end position="368"/>
    </location>
</feature>
<feature type="transmembrane region" description="Helical" evidence="1">
    <location>
        <begin position="21"/>
        <end position="41"/>
    </location>
</feature>
<dbReference type="AlphaFoldDB" id="A0A0G0LKB0"/>
<evidence type="ECO:0000256" key="1">
    <source>
        <dbReference type="SAM" id="Phobius"/>
    </source>
</evidence>
<feature type="transmembrane region" description="Helical" evidence="1">
    <location>
        <begin position="193"/>
        <end position="212"/>
    </location>
</feature>
<feature type="transmembrane region" description="Helical" evidence="1">
    <location>
        <begin position="413"/>
        <end position="438"/>
    </location>
</feature>
<organism evidence="2 3">
    <name type="scientific">Candidatus Shapirobacteria bacterium GW2011_GWE1_38_92</name>
    <dbReference type="NCBI Taxonomy" id="1618489"/>
    <lineage>
        <taxon>Bacteria</taxon>
        <taxon>Candidatus Shapironibacteriota</taxon>
    </lineage>
</organism>
<evidence type="ECO:0000313" key="3">
    <source>
        <dbReference type="Proteomes" id="UP000033841"/>
    </source>
</evidence>
<comment type="caution">
    <text evidence="2">The sequence shown here is derived from an EMBL/GenBank/DDBJ whole genome shotgun (WGS) entry which is preliminary data.</text>
</comment>
<feature type="transmembrane region" description="Helical" evidence="1">
    <location>
        <begin position="248"/>
        <end position="266"/>
    </location>
</feature>
<protein>
    <submittedName>
        <fullName evidence="2">Uncharacterized protein</fullName>
    </submittedName>
</protein>
<feature type="transmembrane region" description="Helical" evidence="1">
    <location>
        <begin position="161"/>
        <end position="181"/>
    </location>
</feature>
<reference evidence="2 3" key="1">
    <citation type="journal article" date="2015" name="Nature">
        <title>rRNA introns, odd ribosomes, and small enigmatic genomes across a large radiation of phyla.</title>
        <authorList>
            <person name="Brown C.T."/>
            <person name="Hug L.A."/>
            <person name="Thomas B.C."/>
            <person name="Sharon I."/>
            <person name="Castelle C.J."/>
            <person name="Singh A."/>
            <person name="Wilkins M.J."/>
            <person name="Williams K.H."/>
            <person name="Banfield J.F."/>
        </authorList>
    </citation>
    <scope>NUCLEOTIDE SEQUENCE [LARGE SCALE GENOMIC DNA]</scope>
</reference>
<feature type="transmembrane region" description="Helical" evidence="1">
    <location>
        <begin position="313"/>
        <end position="334"/>
    </location>
</feature>